<proteinExistence type="predicted"/>
<evidence type="ECO:0000313" key="2">
    <source>
        <dbReference type="Proteomes" id="UP001162131"/>
    </source>
</evidence>
<comment type="caution">
    <text evidence="1">The sequence shown here is derived from an EMBL/GenBank/DDBJ whole genome shotgun (WGS) entry which is preliminary data.</text>
</comment>
<accession>A0AAU9K2W3</accession>
<sequence length="69" mass="8165">MFEKRKSLCVGFGHLICNFSVLAKIARIKWGIFEFENFRWLWAFENYEYGEILGLVILIESKIVLMCSI</sequence>
<evidence type="ECO:0000313" key="1">
    <source>
        <dbReference type="EMBL" id="CAG9332227.1"/>
    </source>
</evidence>
<organism evidence="1 2">
    <name type="scientific">Blepharisma stoltei</name>
    <dbReference type="NCBI Taxonomy" id="1481888"/>
    <lineage>
        <taxon>Eukaryota</taxon>
        <taxon>Sar</taxon>
        <taxon>Alveolata</taxon>
        <taxon>Ciliophora</taxon>
        <taxon>Postciliodesmatophora</taxon>
        <taxon>Heterotrichea</taxon>
        <taxon>Heterotrichida</taxon>
        <taxon>Blepharismidae</taxon>
        <taxon>Blepharisma</taxon>
    </lineage>
</organism>
<reference evidence="1" key="1">
    <citation type="submission" date="2021-09" db="EMBL/GenBank/DDBJ databases">
        <authorList>
            <consortium name="AG Swart"/>
            <person name="Singh M."/>
            <person name="Singh A."/>
            <person name="Seah K."/>
            <person name="Emmerich C."/>
        </authorList>
    </citation>
    <scope>NUCLEOTIDE SEQUENCE</scope>
    <source>
        <strain evidence="1">ATCC30299</strain>
    </source>
</reference>
<protein>
    <submittedName>
        <fullName evidence="1">Uncharacterized protein</fullName>
    </submittedName>
</protein>
<dbReference type="Proteomes" id="UP001162131">
    <property type="component" value="Unassembled WGS sequence"/>
</dbReference>
<gene>
    <name evidence="1" type="ORF">BSTOLATCC_MIC55679</name>
</gene>
<dbReference type="AlphaFoldDB" id="A0AAU9K2W3"/>
<keyword evidence="2" id="KW-1185">Reference proteome</keyword>
<dbReference type="EMBL" id="CAJZBQ010000054">
    <property type="protein sequence ID" value="CAG9332227.1"/>
    <property type="molecule type" value="Genomic_DNA"/>
</dbReference>
<name>A0AAU9K2W3_9CILI</name>